<protein>
    <submittedName>
        <fullName evidence="1">Uncharacterized protein</fullName>
    </submittedName>
</protein>
<comment type="caution">
    <text evidence="1">The sequence shown here is derived from an EMBL/GenBank/DDBJ whole genome shotgun (WGS) entry which is preliminary data.</text>
</comment>
<accession>A0A9D4H5A2</accession>
<gene>
    <name evidence="1" type="ORF">DPMN_129179</name>
</gene>
<dbReference type="AlphaFoldDB" id="A0A9D4H5A2"/>
<sequence length="71" mass="7907">MTEERDQLTAVLRENNAELKAMECALTGMSLPIMYLSLSHVYALVLKVFVTQGVCHSHRFMSISSGVHSSH</sequence>
<reference evidence="1" key="1">
    <citation type="journal article" date="2019" name="bioRxiv">
        <title>The Genome of the Zebra Mussel, Dreissena polymorpha: A Resource for Invasive Species Research.</title>
        <authorList>
            <person name="McCartney M.A."/>
            <person name="Auch B."/>
            <person name="Kono T."/>
            <person name="Mallez S."/>
            <person name="Zhang Y."/>
            <person name="Obille A."/>
            <person name="Becker A."/>
            <person name="Abrahante J.E."/>
            <person name="Garbe J."/>
            <person name="Badalamenti J.P."/>
            <person name="Herman A."/>
            <person name="Mangelson H."/>
            <person name="Liachko I."/>
            <person name="Sullivan S."/>
            <person name="Sone E.D."/>
            <person name="Koren S."/>
            <person name="Silverstein K.A.T."/>
            <person name="Beckman K.B."/>
            <person name="Gohl D.M."/>
        </authorList>
    </citation>
    <scope>NUCLEOTIDE SEQUENCE</scope>
    <source>
        <strain evidence="1">Duluth1</strain>
        <tissue evidence="1">Whole animal</tissue>
    </source>
</reference>
<dbReference type="Proteomes" id="UP000828390">
    <property type="component" value="Unassembled WGS sequence"/>
</dbReference>
<reference evidence="1" key="2">
    <citation type="submission" date="2020-11" db="EMBL/GenBank/DDBJ databases">
        <authorList>
            <person name="McCartney M.A."/>
            <person name="Auch B."/>
            <person name="Kono T."/>
            <person name="Mallez S."/>
            <person name="Becker A."/>
            <person name="Gohl D.M."/>
            <person name="Silverstein K.A.T."/>
            <person name="Koren S."/>
            <person name="Bechman K.B."/>
            <person name="Herman A."/>
            <person name="Abrahante J.E."/>
            <person name="Garbe J."/>
        </authorList>
    </citation>
    <scope>NUCLEOTIDE SEQUENCE</scope>
    <source>
        <strain evidence="1">Duluth1</strain>
        <tissue evidence="1">Whole animal</tissue>
    </source>
</reference>
<name>A0A9D4H5A2_DREPO</name>
<keyword evidence="2" id="KW-1185">Reference proteome</keyword>
<organism evidence="1 2">
    <name type="scientific">Dreissena polymorpha</name>
    <name type="common">Zebra mussel</name>
    <name type="synonym">Mytilus polymorpha</name>
    <dbReference type="NCBI Taxonomy" id="45954"/>
    <lineage>
        <taxon>Eukaryota</taxon>
        <taxon>Metazoa</taxon>
        <taxon>Spiralia</taxon>
        <taxon>Lophotrochozoa</taxon>
        <taxon>Mollusca</taxon>
        <taxon>Bivalvia</taxon>
        <taxon>Autobranchia</taxon>
        <taxon>Heteroconchia</taxon>
        <taxon>Euheterodonta</taxon>
        <taxon>Imparidentia</taxon>
        <taxon>Neoheterodontei</taxon>
        <taxon>Myida</taxon>
        <taxon>Dreissenoidea</taxon>
        <taxon>Dreissenidae</taxon>
        <taxon>Dreissena</taxon>
    </lineage>
</organism>
<evidence type="ECO:0000313" key="2">
    <source>
        <dbReference type="Proteomes" id="UP000828390"/>
    </source>
</evidence>
<evidence type="ECO:0000313" key="1">
    <source>
        <dbReference type="EMBL" id="KAH3827249.1"/>
    </source>
</evidence>
<dbReference type="EMBL" id="JAIWYP010000005">
    <property type="protein sequence ID" value="KAH3827249.1"/>
    <property type="molecule type" value="Genomic_DNA"/>
</dbReference>
<proteinExistence type="predicted"/>